<evidence type="ECO:0000256" key="6">
    <source>
        <dbReference type="ARBA" id="ARBA00023136"/>
    </source>
</evidence>
<dbReference type="PANTHER" id="PTHR32322:SF18">
    <property type="entry name" value="S-ADENOSYLMETHIONINE_S-ADENOSYLHOMOCYSTEINE TRANSPORTER"/>
    <property type="match status" value="1"/>
</dbReference>
<feature type="domain" description="EamA" evidence="8">
    <location>
        <begin position="162"/>
        <end position="294"/>
    </location>
</feature>
<feature type="transmembrane region" description="Helical" evidence="7">
    <location>
        <begin position="161"/>
        <end position="181"/>
    </location>
</feature>
<evidence type="ECO:0000313" key="10">
    <source>
        <dbReference type="Proteomes" id="UP000269154"/>
    </source>
</evidence>
<dbReference type="EMBL" id="RCBY01000167">
    <property type="protein sequence ID" value="RQH31357.1"/>
    <property type="molecule type" value="Genomic_DNA"/>
</dbReference>
<evidence type="ECO:0000256" key="1">
    <source>
        <dbReference type="ARBA" id="ARBA00004651"/>
    </source>
</evidence>
<proteinExistence type="inferred from homology"/>
<dbReference type="InterPro" id="IPR037185">
    <property type="entry name" value="EmrE-like"/>
</dbReference>
<comment type="similarity">
    <text evidence="2">Belongs to the EamA transporter family.</text>
</comment>
<keyword evidence="5 7" id="KW-1133">Transmembrane helix</keyword>
<comment type="subcellular location">
    <subcellularLocation>
        <location evidence="1">Cell membrane</location>
        <topology evidence="1">Multi-pass membrane protein</topology>
    </subcellularLocation>
</comment>
<feature type="transmembrane region" description="Helical" evidence="7">
    <location>
        <begin position="224"/>
        <end position="246"/>
    </location>
</feature>
<keyword evidence="3" id="KW-1003">Cell membrane</keyword>
<accession>A0A3N6P5Q9</accession>
<dbReference type="InterPro" id="IPR050638">
    <property type="entry name" value="AA-Vitamin_Transporters"/>
</dbReference>
<dbReference type="PANTHER" id="PTHR32322">
    <property type="entry name" value="INNER MEMBRANE TRANSPORTER"/>
    <property type="match status" value="1"/>
</dbReference>
<feature type="transmembrane region" description="Helical" evidence="7">
    <location>
        <begin position="78"/>
        <end position="98"/>
    </location>
</feature>
<comment type="caution">
    <text evidence="9">The sequence shown here is derived from an EMBL/GenBank/DDBJ whole genome shotgun (WGS) entry which is preliminary data.</text>
</comment>
<dbReference type="SUPFAM" id="SSF103481">
    <property type="entry name" value="Multidrug resistance efflux transporter EmrE"/>
    <property type="match status" value="2"/>
</dbReference>
<protein>
    <submittedName>
        <fullName evidence="9">DMT family transporter</fullName>
    </submittedName>
</protein>
<evidence type="ECO:0000259" key="8">
    <source>
        <dbReference type="Pfam" id="PF00892"/>
    </source>
</evidence>
<dbReference type="OrthoDB" id="528577at2"/>
<feature type="domain" description="EamA" evidence="8">
    <location>
        <begin position="7"/>
        <end position="150"/>
    </location>
</feature>
<evidence type="ECO:0000313" key="9">
    <source>
        <dbReference type="EMBL" id="RQH31357.1"/>
    </source>
</evidence>
<keyword evidence="10" id="KW-1185">Reference proteome</keyword>
<gene>
    <name evidence="9" type="ORF">D5R40_23275</name>
</gene>
<dbReference type="Pfam" id="PF00892">
    <property type="entry name" value="EamA"/>
    <property type="match status" value="2"/>
</dbReference>
<evidence type="ECO:0000256" key="4">
    <source>
        <dbReference type="ARBA" id="ARBA00022692"/>
    </source>
</evidence>
<reference evidence="9 10" key="1">
    <citation type="journal article" date="2018" name="ACS Chem. Biol.">
        <title>Ketoreductase domain dysfunction expands chemodiversity: malyngamide biosynthesis in the cyanobacterium Okeania hirsuta.</title>
        <authorList>
            <person name="Moss N.A."/>
            <person name="Leao T."/>
            <person name="Rankin M."/>
            <person name="McCullough T.M."/>
            <person name="Qu P."/>
            <person name="Korobeynikov A."/>
            <person name="Smith J.L."/>
            <person name="Gerwick L."/>
            <person name="Gerwick W.H."/>
        </authorList>
    </citation>
    <scope>NUCLEOTIDE SEQUENCE [LARGE SCALE GENOMIC DNA]</scope>
    <source>
        <strain evidence="9 10">PAB10Feb10-1</strain>
    </source>
</reference>
<feature type="transmembrane region" description="Helical" evidence="7">
    <location>
        <begin position="253"/>
        <end position="273"/>
    </location>
</feature>
<feature type="transmembrane region" description="Helical" evidence="7">
    <location>
        <begin position="38"/>
        <end position="57"/>
    </location>
</feature>
<evidence type="ECO:0000256" key="2">
    <source>
        <dbReference type="ARBA" id="ARBA00007362"/>
    </source>
</evidence>
<keyword evidence="4 7" id="KW-0812">Transmembrane</keyword>
<feature type="transmembrane region" description="Helical" evidence="7">
    <location>
        <begin position="110"/>
        <end position="127"/>
    </location>
</feature>
<evidence type="ECO:0000256" key="7">
    <source>
        <dbReference type="SAM" id="Phobius"/>
    </source>
</evidence>
<evidence type="ECO:0000256" key="5">
    <source>
        <dbReference type="ARBA" id="ARBA00022989"/>
    </source>
</evidence>
<sequence>MVKSNWIGLILLSTAILILSSASILIRLSENELGPFATIFNRLWIAIIALVVWKTFTKARSQIIEGVSIEPETYTKKDIVLSVMSGLISVPCVLLWAWSLTESSVTNSNLLHNLMPLFVALTGWLFLGKKFDYYFLSGLVLGLGGTISISIQDFQISTDHLIGDIAALLSAWFYAGTYMLVEKLREKFSTTTVLLWACSIELLVVFPATLLTENQLFPSSMNGWLVAIGLGVFCQVIGQGIMAYSLKQFSSGFVSLFILLEPIFTGFLAWIIFGEELTLMNGIAFLVVLTGIYLAQLSQSVNKQILIQDEII</sequence>
<feature type="transmembrane region" description="Helical" evidence="7">
    <location>
        <begin position="193"/>
        <end position="212"/>
    </location>
</feature>
<dbReference type="GO" id="GO:0005886">
    <property type="term" value="C:plasma membrane"/>
    <property type="evidence" value="ECO:0007669"/>
    <property type="project" value="UniProtKB-SubCell"/>
</dbReference>
<keyword evidence="6 7" id="KW-0472">Membrane</keyword>
<dbReference type="InterPro" id="IPR000620">
    <property type="entry name" value="EamA_dom"/>
</dbReference>
<dbReference type="AlphaFoldDB" id="A0A3N6P5Q9"/>
<evidence type="ECO:0000256" key="3">
    <source>
        <dbReference type="ARBA" id="ARBA00022475"/>
    </source>
</evidence>
<dbReference type="Proteomes" id="UP000269154">
    <property type="component" value="Unassembled WGS sequence"/>
</dbReference>
<feature type="transmembrane region" description="Helical" evidence="7">
    <location>
        <begin position="279"/>
        <end position="297"/>
    </location>
</feature>
<organism evidence="9 10">
    <name type="scientific">Okeania hirsuta</name>
    <dbReference type="NCBI Taxonomy" id="1458930"/>
    <lineage>
        <taxon>Bacteria</taxon>
        <taxon>Bacillati</taxon>
        <taxon>Cyanobacteriota</taxon>
        <taxon>Cyanophyceae</taxon>
        <taxon>Oscillatoriophycideae</taxon>
        <taxon>Oscillatoriales</taxon>
        <taxon>Microcoleaceae</taxon>
        <taxon>Okeania</taxon>
    </lineage>
</organism>
<feature type="transmembrane region" description="Helical" evidence="7">
    <location>
        <begin position="134"/>
        <end position="155"/>
    </location>
</feature>
<name>A0A3N6P5Q9_9CYAN</name>